<sequence length="93" mass="10140">MLNAGVSSALQGFTLLSRGPLPEDLGKHGPTEEALTWVAYLYRMALIFGHAPVPAVGEALGLPKSTANRWITRARDRGLLTVQDKRGQRKVDE</sequence>
<name>A0A1T4R7A1_9ACTN</name>
<reference evidence="1 2" key="1">
    <citation type="submission" date="2017-02" db="EMBL/GenBank/DDBJ databases">
        <authorList>
            <person name="Peterson S.W."/>
        </authorList>
    </citation>
    <scope>NUCLEOTIDE SEQUENCE [LARGE SCALE GENOMIC DNA]</scope>
    <source>
        <strain evidence="1 2">DSM 45154</strain>
    </source>
</reference>
<dbReference type="EMBL" id="FUWS01000006">
    <property type="protein sequence ID" value="SKA11924.1"/>
    <property type="molecule type" value="Genomic_DNA"/>
</dbReference>
<keyword evidence="2" id="KW-1185">Reference proteome</keyword>
<dbReference type="AlphaFoldDB" id="A0A1T4R7A1"/>
<proteinExistence type="predicted"/>
<dbReference type="STRING" id="1122192.SAMN02745673_02586"/>
<gene>
    <name evidence="1" type="ORF">SAMN02745673_02586</name>
</gene>
<organism evidence="1 2">
    <name type="scientific">Marinactinospora thermotolerans DSM 45154</name>
    <dbReference type="NCBI Taxonomy" id="1122192"/>
    <lineage>
        <taxon>Bacteria</taxon>
        <taxon>Bacillati</taxon>
        <taxon>Actinomycetota</taxon>
        <taxon>Actinomycetes</taxon>
        <taxon>Streptosporangiales</taxon>
        <taxon>Nocardiopsidaceae</taxon>
        <taxon>Marinactinospora</taxon>
    </lineage>
</organism>
<evidence type="ECO:0000313" key="1">
    <source>
        <dbReference type="EMBL" id="SKA11924.1"/>
    </source>
</evidence>
<evidence type="ECO:0000313" key="2">
    <source>
        <dbReference type="Proteomes" id="UP000190637"/>
    </source>
</evidence>
<protein>
    <submittedName>
        <fullName evidence="1">Uncharacterized protein</fullName>
    </submittedName>
</protein>
<dbReference type="Proteomes" id="UP000190637">
    <property type="component" value="Unassembled WGS sequence"/>
</dbReference>
<accession>A0A1T4R7A1</accession>